<dbReference type="Proteomes" id="UP000664991">
    <property type="component" value="Unassembled WGS sequence"/>
</dbReference>
<proteinExistence type="predicted"/>
<comment type="caution">
    <text evidence="2">The sequence shown here is derived from an EMBL/GenBank/DDBJ whole genome shotgun (WGS) entry which is preliminary data.</text>
</comment>
<dbReference type="AlphaFoldDB" id="A0A835ZLN1"/>
<evidence type="ECO:0000313" key="3">
    <source>
        <dbReference type="Proteomes" id="UP000664991"/>
    </source>
</evidence>
<accession>A0A835ZLN1</accession>
<organism evidence="2 3">
    <name type="scientific">Ovis aries</name>
    <name type="common">Sheep</name>
    <dbReference type="NCBI Taxonomy" id="9940"/>
    <lineage>
        <taxon>Eukaryota</taxon>
        <taxon>Metazoa</taxon>
        <taxon>Chordata</taxon>
        <taxon>Craniata</taxon>
        <taxon>Vertebrata</taxon>
        <taxon>Euteleostomi</taxon>
        <taxon>Mammalia</taxon>
        <taxon>Eutheria</taxon>
        <taxon>Laurasiatheria</taxon>
        <taxon>Artiodactyla</taxon>
        <taxon>Ruminantia</taxon>
        <taxon>Pecora</taxon>
        <taxon>Bovidae</taxon>
        <taxon>Caprinae</taxon>
        <taxon>Ovis</taxon>
    </lineage>
</organism>
<protein>
    <submittedName>
        <fullName evidence="2">Uncharacterized protein</fullName>
    </submittedName>
</protein>
<reference evidence="2 3" key="1">
    <citation type="submission" date="2020-12" db="EMBL/GenBank/DDBJ databases">
        <title>De novo assembly of Tibetan sheep genome.</title>
        <authorList>
            <person name="Li X."/>
        </authorList>
    </citation>
    <scope>NUCLEOTIDE SEQUENCE [LARGE SCALE GENOMIC DNA]</scope>
    <source>
        <tissue evidence="2">Heart</tissue>
    </source>
</reference>
<sequence>MASDRSLRASGKAPSRHAKEKGDDESVGKTWTEISIFYNEIPVAVTNRLDSWRERPVYPVILHAFSSLWFIKMGTKNISLLRKEDGNFLPVPVSKVYAMAAQQPFRAHFLHPHCLSWENWVIKFYLGERKGCGQRGGLTSSPVLGLTRTLSSHPPGLPSASSAGQLCTQEQLGPGAKPWGGHRRTDNGLQFGRTVDEKRKRLEAEQHRTMRSPGRFPLVVLKAYGQSCRLCLSWCVSVGYSCFSGRLLEKHRISDYA</sequence>
<gene>
    <name evidence="2" type="ORF">JEQ12_012081</name>
</gene>
<evidence type="ECO:0000256" key="1">
    <source>
        <dbReference type="SAM" id="MobiDB-lite"/>
    </source>
</evidence>
<feature type="region of interest" description="Disordered" evidence="1">
    <location>
        <begin position="1"/>
        <end position="26"/>
    </location>
</feature>
<evidence type="ECO:0000313" key="2">
    <source>
        <dbReference type="EMBL" id="KAG5195786.1"/>
    </source>
</evidence>
<name>A0A835ZLN1_SHEEP</name>
<dbReference type="EMBL" id="JAEMGP010000023">
    <property type="protein sequence ID" value="KAG5195786.1"/>
    <property type="molecule type" value="Genomic_DNA"/>
</dbReference>